<gene>
    <name evidence="3" type="ORF">O4J56_09170</name>
</gene>
<keyword evidence="4" id="KW-1185">Reference proteome</keyword>
<sequence length="477" mass="49991">MRSEWVAVAGDGGASPAPAPPGPPPVWPGASERELGLDEARRRIRADIAAQGWRARHRVLTGGDPDLPTAAQCELWASDGTEVPFGLGSGKGAKAPALVGAEYEAVEHALTGPGILDALGPGTVPAADLAHGPFARDRAVGDLASQDGARVAVLPYRGLDGGPGADVPLYLWAPWYPVPTEAMARYRAELGDTARYAHAMGYSVNSGCAIGATFDEAALHALNEWVERDAFSLFLLRSVYDGGPMPGAVDPGALPALARDRLRHAEEVVGGRVVVLDLTTDLGIPVALAYAPGLAGGAARYYGMGASLSGATAVDRALTEFVQGELLARVVEDHVAERPPADDGRPAEHPTFDRLVADHDIAAGVRRRLKGHPRLLACAHLDFADRLSEAPPVGTPPDAVPEGTGVAAQRAAVVDRLAEAGHRVLARELAVLEHGTTVVQIQCPGLERFHMVTKGHLALPGARGRRFRAQGRSRSRS</sequence>
<evidence type="ECO:0000313" key="3">
    <source>
        <dbReference type="EMBL" id="MDA2810802.1"/>
    </source>
</evidence>
<feature type="region of interest" description="Disordered" evidence="1">
    <location>
        <begin position="1"/>
        <end position="31"/>
    </location>
</feature>
<dbReference type="PROSITE" id="PS51664">
    <property type="entry name" value="YCAO"/>
    <property type="match status" value="1"/>
</dbReference>
<feature type="domain" description="YcaO" evidence="2">
    <location>
        <begin position="88"/>
        <end position="477"/>
    </location>
</feature>
<dbReference type="InterPro" id="IPR003776">
    <property type="entry name" value="YcaO-like_dom"/>
</dbReference>
<dbReference type="Gene3D" id="3.30.1330.230">
    <property type="match status" value="1"/>
</dbReference>
<dbReference type="Proteomes" id="UP001527866">
    <property type="component" value="Unassembled WGS sequence"/>
</dbReference>
<comment type="caution">
    <text evidence="3">The sequence shown here is derived from an EMBL/GenBank/DDBJ whole genome shotgun (WGS) entry which is preliminary data.</text>
</comment>
<dbReference type="RefSeq" id="WP_270685135.1">
    <property type="nucleotide sequence ID" value="NZ_JAQFWQ010000019.1"/>
</dbReference>
<organism evidence="3 4">
    <name type="scientific">Nocardiopsis endophytica</name>
    <dbReference type="NCBI Taxonomy" id="3018445"/>
    <lineage>
        <taxon>Bacteria</taxon>
        <taxon>Bacillati</taxon>
        <taxon>Actinomycetota</taxon>
        <taxon>Actinomycetes</taxon>
        <taxon>Streptosporangiales</taxon>
        <taxon>Nocardiopsidaceae</taxon>
        <taxon>Nocardiopsis</taxon>
    </lineage>
</organism>
<reference evidence="3 4" key="1">
    <citation type="submission" date="2023-01" db="EMBL/GenBank/DDBJ databases">
        <title>Draft genome sequence of Nocardiopsis sp. RSe5-2 isolated from halophytes.</title>
        <authorList>
            <person name="Duangmal K."/>
            <person name="Chantavorakit T."/>
        </authorList>
    </citation>
    <scope>NUCLEOTIDE SEQUENCE [LARGE SCALE GENOMIC DNA]</scope>
    <source>
        <strain evidence="3 4">RSe5-2</strain>
    </source>
</reference>
<evidence type="ECO:0000256" key="1">
    <source>
        <dbReference type="SAM" id="MobiDB-lite"/>
    </source>
</evidence>
<proteinExistence type="predicted"/>
<dbReference type="Pfam" id="PF02624">
    <property type="entry name" value="YcaO"/>
    <property type="match status" value="1"/>
</dbReference>
<dbReference type="PANTHER" id="PTHR37809">
    <property type="entry name" value="RIBOSOMAL PROTEIN S12 METHYLTHIOTRANSFERASE ACCESSORY FACTOR YCAO"/>
    <property type="match status" value="1"/>
</dbReference>
<dbReference type="PANTHER" id="PTHR37809:SF1">
    <property type="entry name" value="RIBOSOMAL PROTEIN S12 METHYLTHIOTRANSFERASE ACCESSORY FACTOR YCAO"/>
    <property type="match status" value="1"/>
</dbReference>
<evidence type="ECO:0000259" key="2">
    <source>
        <dbReference type="PROSITE" id="PS51664"/>
    </source>
</evidence>
<feature type="compositionally biased region" description="Pro residues" evidence="1">
    <location>
        <begin position="17"/>
        <end position="27"/>
    </location>
</feature>
<dbReference type="EMBL" id="JAQFWQ010000019">
    <property type="protein sequence ID" value="MDA2810802.1"/>
    <property type="molecule type" value="Genomic_DNA"/>
</dbReference>
<accession>A0ABT4U1K8</accession>
<protein>
    <submittedName>
        <fullName evidence="3">YcaO-like family protein</fullName>
    </submittedName>
</protein>
<name>A0ABT4U1K8_9ACTN</name>
<evidence type="ECO:0000313" key="4">
    <source>
        <dbReference type="Proteomes" id="UP001527866"/>
    </source>
</evidence>